<protein>
    <recommendedName>
        <fullName evidence="2">DJ-1/PfpI domain-containing protein</fullName>
    </recommendedName>
</protein>
<comment type="similarity">
    <text evidence="1">Belongs to the peptidase C56 family.</text>
</comment>
<comment type="caution">
    <text evidence="3">The sequence shown here is derived from an EMBL/GenBank/DDBJ whole genome shotgun (WGS) entry which is preliminary data.</text>
</comment>
<reference evidence="3 4" key="1">
    <citation type="journal article" date="2016" name="Sci. Rep.">
        <title>Metabolic traits of an uncultured archaeal lineage -MSBL1- from brine pools of the Red Sea.</title>
        <authorList>
            <person name="Mwirichia R."/>
            <person name="Alam I."/>
            <person name="Rashid M."/>
            <person name="Vinu M."/>
            <person name="Ba-Alawi W."/>
            <person name="Anthony Kamau A."/>
            <person name="Kamanda Ngugi D."/>
            <person name="Goker M."/>
            <person name="Klenk H.P."/>
            <person name="Bajic V."/>
            <person name="Stingl U."/>
        </authorList>
    </citation>
    <scope>NUCLEOTIDE SEQUENCE [LARGE SCALE GENOMIC DNA]</scope>
    <source>
        <strain evidence="3">SCGC-AAA259E19</strain>
    </source>
</reference>
<evidence type="ECO:0000256" key="1">
    <source>
        <dbReference type="ARBA" id="ARBA00008542"/>
    </source>
</evidence>
<dbReference type="Gene3D" id="3.40.50.880">
    <property type="match status" value="1"/>
</dbReference>
<proteinExistence type="inferred from homology"/>
<dbReference type="PANTHER" id="PTHR42733">
    <property type="entry name" value="DJ-1 PROTEIN"/>
    <property type="match status" value="1"/>
</dbReference>
<evidence type="ECO:0000313" key="4">
    <source>
        <dbReference type="Proteomes" id="UP000070284"/>
    </source>
</evidence>
<dbReference type="PANTHER" id="PTHR42733:SF12">
    <property type="entry name" value="PROTEINASE"/>
    <property type="match status" value="1"/>
</dbReference>
<organism evidence="3 4">
    <name type="scientific">candidate division MSBL1 archaeon SCGC-AAA259E19</name>
    <dbReference type="NCBI Taxonomy" id="1698264"/>
    <lineage>
        <taxon>Archaea</taxon>
        <taxon>Methanobacteriati</taxon>
        <taxon>Methanobacteriota</taxon>
        <taxon>candidate division MSBL1</taxon>
    </lineage>
</organism>
<dbReference type="Pfam" id="PF01965">
    <property type="entry name" value="DJ-1_PfpI"/>
    <property type="match status" value="1"/>
</dbReference>
<dbReference type="EMBL" id="LHXO01000066">
    <property type="protein sequence ID" value="KXA94318.1"/>
    <property type="molecule type" value="Genomic_DNA"/>
</dbReference>
<dbReference type="NCBIfam" id="TIGR01382">
    <property type="entry name" value="PfpI"/>
    <property type="match status" value="1"/>
</dbReference>
<sequence>MGLESKTVAIIAADEFEDIELEFPLLRLSEEGADILLVPVEGGLHTRPFCESKPVTGRFGTPMPPMVMEEGNRYESRTLEELKLDEIDCILIPGGFSPDQLRVNSDVIKLVSKAHKQGKLIAAICHGPQLLIEADIVDGRKVTSYEAVKTDLINAGGEYVDEPMVKDGNILTSRVPDDLPQFCQEIAEALSE</sequence>
<evidence type="ECO:0000313" key="3">
    <source>
        <dbReference type="EMBL" id="KXA94318.1"/>
    </source>
</evidence>
<gene>
    <name evidence="3" type="ORF">AKJ65_04790</name>
</gene>
<dbReference type="AlphaFoldDB" id="A0A133UJD1"/>
<dbReference type="InterPro" id="IPR029062">
    <property type="entry name" value="Class_I_gatase-like"/>
</dbReference>
<accession>A0A133UJD1</accession>
<keyword evidence="4" id="KW-1185">Reference proteome</keyword>
<dbReference type="CDD" id="cd03134">
    <property type="entry name" value="GATase1_PfpI_like"/>
    <property type="match status" value="1"/>
</dbReference>
<dbReference type="PROSITE" id="PS51276">
    <property type="entry name" value="PEPTIDASE_C56_PFPI"/>
    <property type="match status" value="1"/>
</dbReference>
<dbReference type="SUPFAM" id="SSF52317">
    <property type="entry name" value="Class I glutamine amidotransferase-like"/>
    <property type="match status" value="1"/>
</dbReference>
<feature type="domain" description="DJ-1/PfpI" evidence="2">
    <location>
        <begin position="6"/>
        <end position="188"/>
    </location>
</feature>
<dbReference type="Proteomes" id="UP000070284">
    <property type="component" value="Unassembled WGS sequence"/>
</dbReference>
<evidence type="ECO:0000259" key="2">
    <source>
        <dbReference type="Pfam" id="PF01965"/>
    </source>
</evidence>
<dbReference type="InterPro" id="IPR002818">
    <property type="entry name" value="DJ-1/PfpI"/>
</dbReference>
<dbReference type="InterPro" id="IPR006286">
    <property type="entry name" value="C56_PfpI-like"/>
</dbReference>
<name>A0A133UJD1_9EURY</name>
<dbReference type="PATRIC" id="fig|1698264.3.peg.1718"/>